<protein>
    <recommendedName>
        <fullName evidence="3">DUF535 domain-containing protein</fullName>
    </recommendedName>
</protein>
<dbReference type="RefSeq" id="WP_285726307.1">
    <property type="nucleotide sequence ID" value="NZ_BSDD01000004.1"/>
</dbReference>
<proteinExistence type="predicted"/>
<comment type="caution">
    <text evidence="1">The sequence shown here is derived from an EMBL/GenBank/DDBJ whole genome shotgun (WGS) entry which is preliminary data.</text>
</comment>
<dbReference type="InterPro" id="IPR007488">
    <property type="entry name" value="DUF535"/>
</dbReference>
<evidence type="ECO:0008006" key="3">
    <source>
        <dbReference type="Google" id="ProtNLM"/>
    </source>
</evidence>
<dbReference type="EMBL" id="BSDD01000004">
    <property type="protein sequence ID" value="GLH70762.1"/>
    <property type="molecule type" value="Genomic_DNA"/>
</dbReference>
<dbReference type="PANTHER" id="PTHR38785">
    <property type="entry name" value="HOMOLOG OF VIRK"/>
    <property type="match status" value="1"/>
</dbReference>
<dbReference type="PANTHER" id="PTHR38785:SF1">
    <property type="entry name" value="HOMOLOG OF VIRK"/>
    <property type="match status" value="1"/>
</dbReference>
<name>A0ABQ5Q7K1_9BACT</name>
<evidence type="ECO:0000313" key="2">
    <source>
        <dbReference type="Proteomes" id="UP001165089"/>
    </source>
</evidence>
<keyword evidence="2" id="KW-1185">Reference proteome</keyword>
<organism evidence="1 2">
    <name type="scientific">Geothrix rubra</name>
    <dbReference type="NCBI Taxonomy" id="2927977"/>
    <lineage>
        <taxon>Bacteria</taxon>
        <taxon>Pseudomonadati</taxon>
        <taxon>Acidobacteriota</taxon>
        <taxon>Holophagae</taxon>
        <taxon>Holophagales</taxon>
        <taxon>Holophagaceae</taxon>
        <taxon>Geothrix</taxon>
    </lineage>
</organism>
<dbReference type="Proteomes" id="UP001165089">
    <property type="component" value="Unassembled WGS sequence"/>
</dbReference>
<accession>A0ABQ5Q7K1</accession>
<reference evidence="1 2" key="1">
    <citation type="journal article" date="2023" name="Antonie Van Leeuwenhoek">
        <title>Mesoterricola silvestris gen. nov., sp. nov., Mesoterricola sediminis sp. nov., Geothrix oryzae sp. nov., Geothrix edaphica sp. nov., Geothrix rubra sp. nov., and Geothrix limicola sp. nov., six novel members of Acidobacteriota isolated from soils.</title>
        <authorList>
            <person name="Itoh H."/>
            <person name="Sugisawa Y."/>
            <person name="Mise K."/>
            <person name="Xu Z."/>
            <person name="Kuniyasu M."/>
            <person name="Ushijima N."/>
            <person name="Kawano K."/>
            <person name="Kobayashi E."/>
            <person name="Shiratori Y."/>
            <person name="Masuda Y."/>
            <person name="Senoo K."/>
        </authorList>
    </citation>
    <scope>NUCLEOTIDE SEQUENCE [LARGE SCALE GENOMIC DNA]</scope>
    <source>
        <strain evidence="1 2">Red803</strain>
    </source>
</reference>
<sequence length="324" mass="36881">MRLRATWVAARRAWVLSTETYRAEGLLRRLKQNLRWALIAAARPVEALGWFTRMESRDLQPFAEANPLLRFKPMRVYLSSRWGQSRRTKVMRETYSFVLWRGGAIREALLRQEGEGAVLACFDLGELGPAELCLGFDNRFRKEGEFAVTLRCPEQGGRISSLSFALEWRPNGLVMYAGCVQGRSEGEGGFMKALQKAMHGLRPKALVVFAAQEIARGLGAREFLGAGNSIQVHRRKHLIHLSWVHELTFDYDAFWEELGGRPALDGWFYLPRKARRRTRDEIKPNKRTMYARRYALLDDLAAQIRTALAPALPPEDHDPGPAAS</sequence>
<evidence type="ECO:0000313" key="1">
    <source>
        <dbReference type="EMBL" id="GLH70762.1"/>
    </source>
</evidence>
<gene>
    <name evidence="1" type="ORF">GETHPA_22950</name>
</gene>
<dbReference type="Pfam" id="PF04393">
    <property type="entry name" value="DUF535"/>
    <property type="match status" value="1"/>
</dbReference>